<dbReference type="AlphaFoldDB" id="A0A9P7MN88"/>
<keyword evidence="1" id="KW-1133">Transmembrane helix</keyword>
<dbReference type="OrthoDB" id="2596908at2759"/>
<dbReference type="Proteomes" id="UP000784919">
    <property type="component" value="Unassembled WGS sequence"/>
</dbReference>
<keyword evidence="5" id="KW-1185">Reference proteome</keyword>
<evidence type="ECO:0000313" key="5">
    <source>
        <dbReference type="Proteomes" id="UP000742024"/>
    </source>
</evidence>
<proteinExistence type="predicted"/>
<feature type="transmembrane region" description="Helical" evidence="1">
    <location>
        <begin position="291"/>
        <end position="316"/>
    </location>
</feature>
<dbReference type="EMBL" id="SRPS01000213">
    <property type="protein sequence ID" value="KAG5962698.1"/>
    <property type="molecule type" value="Genomic_DNA"/>
</dbReference>
<evidence type="ECO:0000256" key="1">
    <source>
        <dbReference type="SAM" id="Phobius"/>
    </source>
</evidence>
<dbReference type="Proteomes" id="UP000742024">
    <property type="component" value="Unassembled WGS sequence"/>
</dbReference>
<accession>A0A9P7MN88</accession>
<evidence type="ECO:0000256" key="2">
    <source>
        <dbReference type="SAM" id="SignalP"/>
    </source>
</evidence>
<keyword evidence="1" id="KW-0472">Membrane</keyword>
<dbReference type="EMBL" id="SRPR01000026">
    <property type="protein sequence ID" value="KAG5965902.1"/>
    <property type="molecule type" value="Genomic_DNA"/>
</dbReference>
<feature type="chain" id="PRO_5040212877" evidence="2">
    <location>
        <begin position="20"/>
        <end position="332"/>
    </location>
</feature>
<feature type="signal peptide" evidence="2">
    <location>
        <begin position="1"/>
        <end position="19"/>
    </location>
</feature>
<gene>
    <name evidence="3" type="ORF">E4U56_003233</name>
    <name evidence="4" type="ORF">E4U57_003486</name>
</gene>
<name>A0A9P7MN88_9HYPO</name>
<evidence type="ECO:0000313" key="4">
    <source>
        <dbReference type="EMBL" id="KAG5965902.1"/>
    </source>
</evidence>
<organism evidence="3 6">
    <name type="scientific">Claviceps arundinis</name>
    <dbReference type="NCBI Taxonomy" id="1623583"/>
    <lineage>
        <taxon>Eukaryota</taxon>
        <taxon>Fungi</taxon>
        <taxon>Dikarya</taxon>
        <taxon>Ascomycota</taxon>
        <taxon>Pezizomycotina</taxon>
        <taxon>Sordariomycetes</taxon>
        <taxon>Hypocreomycetidae</taxon>
        <taxon>Hypocreales</taxon>
        <taxon>Clavicipitaceae</taxon>
        <taxon>Claviceps</taxon>
    </lineage>
</organism>
<keyword evidence="2" id="KW-0732">Signal</keyword>
<protein>
    <submittedName>
        <fullName evidence="3">Uncharacterized protein</fullName>
    </submittedName>
</protein>
<evidence type="ECO:0000313" key="6">
    <source>
        <dbReference type="Proteomes" id="UP000784919"/>
    </source>
</evidence>
<sequence length="332" mass="35497">MRLCIKTATAVALAGYVVASPEQDISGRAILRTDDVLRTPYSVVLNTTGALPSTPVLSSRKGTSGDITAKEAVSAKENSTLDITSWNAATGAACTETLSLLPRSSNPSGNCVCYNIPTLDLQTGIFEAELRLYHVSDPRDEFTGVSPESVRVGLQYHGASISPITEKEVMVMGLVQNQTRMARRDETVSPPNLLETLFFVGRIDAAKLAHDMTLAALQEVLIPTFTLSATDPLGTPVQTNVSLNEASFLTGVFSEAIILSDWDAAQAAVSDRLQALHNGTAALVLPGVHLMLFPTATVIVSVWLVMGLVVVGFGTLERMKYAREYRRMVAGG</sequence>
<reference evidence="3 5" key="1">
    <citation type="journal article" date="2020" name="bioRxiv">
        <title>Whole genome comparisons of ergot fungi reveals the divergence and evolution of species within the genus Claviceps are the result of varying mechanisms driving genome evolution and host range expansion.</title>
        <authorList>
            <person name="Wyka S.A."/>
            <person name="Mondo S.J."/>
            <person name="Liu M."/>
            <person name="Dettman J."/>
            <person name="Nalam V."/>
            <person name="Broders K.D."/>
        </authorList>
    </citation>
    <scope>NUCLEOTIDE SEQUENCE</scope>
    <source>
        <strain evidence="3">CCC 1102</strain>
        <strain evidence="4 5">LM583</strain>
    </source>
</reference>
<comment type="caution">
    <text evidence="3">The sequence shown here is derived from an EMBL/GenBank/DDBJ whole genome shotgun (WGS) entry which is preliminary data.</text>
</comment>
<evidence type="ECO:0000313" key="3">
    <source>
        <dbReference type="EMBL" id="KAG5962698.1"/>
    </source>
</evidence>
<keyword evidence="1" id="KW-0812">Transmembrane</keyword>